<dbReference type="InterPro" id="IPR029063">
    <property type="entry name" value="SAM-dependent_MTases_sf"/>
</dbReference>
<dbReference type="CDD" id="cd02440">
    <property type="entry name" value="AdoMet_MTases"/>
    <property type="match status" value="1"/>
</dbReference>
<comment type="caution">
    <text evidence="2">The sequence shown here is derived from an EMBL/GenBank/DDBJ whole genome shotgun (WGS) entry which is preliminary data.</text>
</comment>
<evidence type="ECO:0000259" key="1">
    <source>
        <dbReference type="Pfam" id="PF01728"/>
    </source>
</evidence>
<dbReference type="PANTHER" id="PTHR37524:SF2">
    <property type="entry name" value="RIBOSOMAL RNA METHYLTRANSFERASE FTSJ DOMAIN-CONTAINING PROTEIN"/>
    <property type="match status" value="1"/>
</dbReference>
<dbReference type="InterPro" id="IPR002877">
    <property type="entry name" value="RNA_MeTrfase_FtsJ_dom"/>
</dbReference>
<dbReference type="GO" id="GO:0008168">
    <property type="term" value="F:methyltransferase activity"/>
    <property type="evidence" value="ECO:0007669"/>
    <property type="project" value="InterPro"/>
</dbReference>
<evidence type="ECO:0000313" key="2">
    <source>
        <dbReference type="EMBL" id="KAK3260732.1"/>
    </source>
</evidence>
<dbReference type="Proteomes" id="UP001190700">
    <property type="component" value="Unassembled WGS sequence"/>
</dbReference>
<reference evidence="2 3" key="1">
    <citation type="journal article" date="2015" name="Genome Biol. Evol.">
        <title>Comparative Genomics of a Bacterivorous Green Alga Reveals Evolutionary Causalities and Consequences of Phago-Mixotrophic Mode of Nutrition.</title>
        <authorList>
            <person name="Burns J.A."/>
            <person name="Paasch A."/>
            <person name="Narechania A."/>
            <person name="Kim E."/>
        </authorList>
    </citation>
    <scope>NUCLEOTIDE SEQUENCE [LARGE SCALE GENOMIC DNA]</scope>
    <source>
        <strain evidence="2 3">PLY_AMNH</strain>
    </source>
</reference>
<protein>
    <recommendedName>
        <fullName evidence="1">Ribosomal RNA methyltransferase FtsJ domain-containing protein</fullName>
    </recommendedName>
</protein>
<gene>
    <name evidence="2" type="ORF">CYMTET_30330</name>
</gene>
<dbReference type="SUPFAM" id="SSF53335">
    <property type="entry name" value="S-adenosyl-L-methionine-dependent methyltransferases"/>
    <property type="match status" value="1"/>
</dbReference>
<proteinExistence type="predicted"/>
<accession>A0AAE0KU15</accession>
<name>A0AAE0KU15_9CHLO</name>
<dbReference type="AlphaFoldDB" id="A0AAE0KU15"/>
<organism evidence="2 3">
    <name type="scientific">Cymbomonas tetramitiformis</name>
    <dbReference type="NCBI Taxonomy" id="36881"/>
    <lineage>
        <taxon>Eukaryota</taxon>
        <taxon>Viridiplantae</taxon>
        <taxon>Chlorophyta</taxon>
        <taxon>Pyramimonadophyceae</taxon>
        <taxon>Pyramimonadales</taxon>
        <taxon>Pyramimonadaceae</taxon>
        <taxon>Cymbomonas</taxon>
    </lineage>
</organism>
<dbReference type="Pfam" id="PF01728">
    <property type="entry name" value="FtsJ"/>
    <property type="match status" value="1"/>
</dbReference>
<keyword evidence="3" id="KW-1185">Reference proteome</keyword>
<sequence length="508" mass="56759">MSFTSYTTMKSDRTSIEFDCTRGFELAEDYLWVDAVQAVLQICSCGLSKTEDLSNDTVEQTEKVCLIRRDISMKEFTSTPVEAEEGPEPPQPSVLPADEVPTLICSNEHSLHSWENEEELPVQQAQVILQVDPSLRERCGAYLASSKRWRDIVYTREAEDDEATCKMEVHQADPHDSLIVLNNAPESIIADIAMVDPVMWIKPIINRVYFVERRARRLETMVERVLHYHPELKEGSVRILGYPKVVEQQLAEELGKRGVELSVSHHMYVLFAVRHGAKRKKFCYAVRRADACVGAFSPVETFLRRRKEEKLSGIAGREESICRARYKMEEVLMRGLIKPITPQQLVLDIGAAPGGWTAALSELGARVISVDPAPLKIMPTANVLHFMCQAQNALEPIQAQLQAAGQKFDMIVCDANINPQEAWGLVGMYLPFARSGCKVVLTCKCSRHHGLKAEVARTIEIMQQQCKSLAEENGIPKEMFNFEVSNVKGMMASCEGASARASVAGGSE</sequence>
<dbReference type="Gene3D" id="3.40.50.150">
    <property type="entry name" value="Vaccinia Virus protein VP39"/>
    <property type="match status" value="1"/>
</dbReference>
<dbReference type="GO" id="GO:0032259">
    <property type="term" value="P:methylation"/>
    <property type="evidence" value="ECO:0007669"/>
    <property type="project" value="InterPro"/>
</dbReference>
<dbReference type="EMBL" id="LGRX02017462">
    <property type="protein sequence ID" value="KAK3260732.1"/>
    <property type="molecule type" value="Genomic_DNA"/>
</dbReference>
<dbReference type="PANTHER" id="PTHR37524">
    <property type="entry name" value="RIBOSOMAL RNA LARGE SUBUNIT METHYLTRANSFERASE M"/>
    <property type="match status" value="1"/>
</dbReference>
<feature type="domain" description="Ribosomal RNA methyltransferase FtsJ" evidence="1">
    <location>
        <begin position="322"/>
        <end position="417"/>
    </location>
</feature>
<evidence type="ECO:0000313" key="3">
    <source>
        <dbReference type="Proteomes" id="UP001190700"/>
    </source>
</evidence>